<dbReference type="EMBL" id="MNPL01007872">
    <property type="protein sequence ID" value="OQR74510.1"/>
    <property type="molecule type" value="Genomic_DNA"/>
</dbReference>
<dbReference type="InterPro" id="IPR036525">
    <property type="entry name" value="Tubulin/FtsZ_GTPase_sf"/>
</dbReference>
<dbReference type="SUPFAM" id="SSF52490">
    <property type="entry name" value="Tubulin nucleotide-binding domain-like"/>
    <property type="match status" value="1"/>
</dbReference>
<dbReference type="OrthoDB" id="6477516at2759"/>
<dbReference type="PANTHER" id="PTHR13391:SF0">
    <property type="entry name" value="PROTEIN MISATO HOMOLOG 1"/>
    <property type="match status" value="1"/>
</dbReference>
<dbReference type="Gene3D" id="3.40.50.1440">
    <property type="entry name" value="Tubulin/FtsZ, GTPase domain"/>
    <property type="match status" value="1"/>
</dbReference>
<accession>A0A1V9XLW9</accession>
<evidence type="ECO:0000313" key="2">
    <source>
        <dbReference type="EMBL" id="OQR74510.1"/>
    </source>
</evidence>
<reference evidence="2 3" key="1">
    <citation type="journal article" date="2017" name="Gigascience">
        <title>Draft genome of the honey bee ectoparasitic mite, Tropilaelaps mercedesae, is shaped by the parasitic life history.</title>
        <authorList>
            <person name="Dong X."/>
            <person name="Armstrong S.D."/>
            <person name="Xia D."/>
            <person name="Makepeace B.L."/>
            <person name="Darby A.C."/>
            <person name="Kadowaki T."/>
        </authorList>
    </citation>
    <scope>NUCLEOTIDE SEQUENCE [LARGE SCALE GENOMIC DNA]</scope>
    <source>
        <strain evidence="2">Wuxi-XJTLU</strain>
    </source>
</reference>
<gene>
    <name evidence="2" type="ORF">BIW11_09020</name>
</gene>
<evidence type="ECO:0000259" key="1">
    <source>
        <dbReference type="Pfam" id="PF14881"/>
    </source>
</evidence>
<feature type="domain" description="DML1/Misato tubulin" evidence="1">
    <location>
        <begin position="12"/>
        <end position="130"/>
    </location>
</feature>
<evidence type="ECO:0000313" key="3">
    <source>
        <dbReference type="Proteomes" id="UP000192247"/>
    </source>
</evidence>
<dbReference type="InterPro" id="IPR029209">
    <property type="entry name" value="DML1/Misato_tubulin"/>
</dbReference>
<name>A0A1V9XLW9_9ACAR</name>
<protein>
    <submittedName>
        <fullName evidence="2">Protein misato1-like</fullName>
    </submittedName>
</protein>
<keyword evidence="3" id="KW-1185">Reference proteome</keyword>
<sequence>MPTRTFMVLITNRFDADNPQQPFNIYNQGEDLWAVEGEEFGDRVRWFAEDCDHLIGFNIVADVANGFSGFMCNTMDYIRDAFRGKTSVVWNLFDTPGDEKSLCYRSINSVLAYHKLHDLADLILPLAVTTDGIGRSLRKSSILLDLSSFTGGAVLALQIDSILSSCKLKADSKYDFLAFPQIMAEGQKKFAVSSMAIQPTKDSRTECFTPKCATTKQSTGAYVIVRANDELQKDVARICGSNPASTFCASIKHPTKFLEERFCQLASETVTRGSGLISGAYALQNSDTIVAHFNDLLRRKYHANKMHRLTLTQEDVNEAVDGVAAIKECYLS</sequence>
<dbReference type="PANTHER" id="PTHR13391">
    <property type="entry name" value="MITOCHONDRIAL DISTRIBUTION REGULATOR MISATO"/>
    <property type="match status" value="1"/>
</dbReference>
<dbReference type="STRING" id="418985.A0A1V9XLW9"/>
<proteinExistence type="predicted"/>
<dbReference type="GO" id="GO:0007005">
    <property type="term" value="P:mitochondrion organization"/>
    <property type="evidence" value="ECO:0007669"/>
    <property type="project" value="InterPro"/>
</dbReference>
<dbReference type="Proteomes" id="UP000192247">
    <property type="component" value="Unassembled WGS sequence"/>
</dbReference>
<dbReference type="InterPro" id="IPR049942">
    <property type="entry name" value="DML1/Misato"/>
</dbReference>
<dbReference type="Pfam" id="PF14881">
    <property type="entry name" value="Tubulin_3"/>
    <property type="match status" value="1"/>
</dbReference>
<organism evidence="2 3">
    <name type="scientific">Tropilaelaps mercedesae</name>
    <dbReference type="NCBI Taxonomy" id="418985"/>
    <lineage>
        <taxon>Eukaryota</taxon>
        <taxon>Metazoa</taxon>
        <taxon>Ecdysozoa</taxon>
        <taxon>Arthropoda</taxon>
        <taxon>Chelicerata</taxon>
        <taxon>Arachnida</taxon>
        <taxon>Acari</taxon>
        <taxon>Parasitiformes</taxon>
        <taxon>Mesostigmata</taxon>
        <taxon>Gamasina</taxon>
        <taxon>Dermanyssoidea</taxon>
        <taxon>Laelapidae</taxon>
        <taxon>Tropilaelaps</taxon>
    </lineage>
</organism>
<comment type="caution">
    <text evidence="2">The sequence shown here is derived from an EMBL/GenBank/DDBJ whole genome shotgun (WGS) entry which is preliminary data.</text>
</comment>
<dbReference type="GO" id="GO:0005739">
    <property type="term" value="C:mitochondrion"/>
    <property type="evidence" value="ECO:0007669"/>
    <property type="project" value="TreeGrafter"/>
</dbReference>
<dbReference type="AlphaFoldDB" id="A0A1V9XLW9"/>
<dbReference type="InParanoid" id="A0A1V9XLW9"/>